<dbReference type="AlphaFoldDB" id="A0A3E0VRE0"/>
<evidence type="ECO:0000313" key="2">
    <source>
        <dbReference type="Proteomes" id="UP000256541"/>
    </source>
</evidence>
<accession>A0A3E0VRE0</accession>
<dbReference type="Proteomes" id="UP000256541">
    <property type="component" value="Unassembled WGS sequence"/>
</dbReference>
<protein>
    <submittedName>
        <fullName evidence="1">Uncharacterized protein</fullName>
    </submittedName>
</protein>
<reference evidence="1 2" key="1">
    <citation type="submission" date="2017-04" db="EMBL/GenBank/DDBJ databases">
        <title>Comparative genome analysis of Subtercola boreus.</title>
        <authorList>
            <person name="Cho Y.-J."/>
            <person name="Cho A."/>
            <person name="Kim O.-S."/>
            <person name="Lee J.-I."/>
        </authorList>
    </citation>
    <scope>NUCLEOTIDE SEQUENCE [LARGE SCALE GENOMIC DNA]</scope>
    <source>
        <strain evidence="1 2">P27479</strain>
    </source>
</reference>
<dbReference type="RefSeq" id="WP_116412906.1">
    <property type="nucleotide sequence ID" value="NZ_NBXB01000045.1"/>
</dbReference>
<gene>
    <name evidence="1" type="ORF">B7R22_17010</name>
</gene>
<comment type="caution">
    <text evidence="1">The sequence shown here is derived from an EMBL/GenBank/DDBJ whole genome shotgun (WGS) entry which is preliminary data.</text>
</comment>
<name>A0A3E0VRE0_9MICO</name>
<proteinExistence type="predicted"/>
<organism evidence="1 2">
    <name type="scientific">Subtercola boreus</name>
    <dbReference type="NCBI Taxonomy" id="120213"/>
    <lineage>
        <taxon>Bacteria</taxon>
        <taxon>Bacillati</taxon>
        <taxon>Actinomycetota</taxon>
        <taxon>Actinomycetes</taxon>
        <taxon>Micrococcales</taxon>
        <taxon>Microbacteriaceae</taxon>
        <taxon>Subtercola</taxon>
    </lineage>
</organism>
<evidence type="ECO:0000313" key="1">
    <source>
        <dbReference type="EMBL" id="RFA12130.1"/>
    </source>
</evidence>
<dbReference type="EMBL" id="NBXB01000045">
    <property type="protein sequence ID" value="RFA12130.1"/>
    <property type="molecule type" value="Genomic_DNA"/>
</dbReference>
<sequence length="68" mass="7460">MPNSNYVLTYAGHDFLLTSSDGETLKTAISRAENKVFFWRFVPAGEGEHVQITIGAGIPLILRVAPIQ</sequence>